<keyword evidence="2" id="KW-1133">Transmembrane helix</keyword>
<accession>A0A067SVQ8</accession>
<dbReference type="EMBL" id="KL142381">
    <property type="protein sequence ID" value="KDR74995.1"/>
    <property type="molecule type" value="Genomic_DNA"/>
</dbReference>
<organism evidence="3 4">
    <name type="scientific">Galerina marginata (strain CBS 339.88)</name>
    <dbReference type="NCBI Taxonomy" id="685588"/>
    <lineage>
        <taxon>Eukaryota</taxon>
        <taxon>Fungi</taxon>
        <taxon>Dikarya</taxon>
        <taxon>Basidiomycota</taxon>
        <taxon>Agaricomycotina</taxon>
        <taxon>Agaricomycetes</taxon>
        <taxon>Agaricomycetidae</taxon>
        <taxon>Agaricales</taxon>
        <taxon>Agaricineae</taxon>
        <taxon>Strophariaceae</taxon>
        <taxon>Galerina</taxon>
    </lineage>
</organism>
<gene>
    <name evidence="3" type="ORF">GALMADRAFT_122490</name>
</gene>
<feature type="compositionally biased region" description="Polar residues" evidence="1">
    <location>
        <begin position="363"/>
        <end position="378"/>
    </location>
</feature>
<dbReference type="STRING" id="685588.A0A067SVQ8"/>
<evidence type="ECO:0000313" key="4">
    <source>
        <dbReference type="Proteomes" id="UP000027222"/>
    </source>
</evidence>
<dbReference type="Gene3D" id="2.60.120.260">
    <property type="entry name" value="Galactose-binding domain-like"/>
    <property type="match status" value="2"/>
</dbReference>
<dbReference type="OrthoDB" id="2564234at2759"/>
<proteinExistence type="predicted"/>
<dbReference type="HOGENOM" id="CLU_028897_2_0_1"/>
<sequence>MPSYTTVLEDTSPVLVYSTSWGAGHSAHDSSAELYTQSSFTITEVKGESMSFKFFGTSVWVFGAKRGNHGNYIVQINEDPYLQFNGQSAPDEFNQMLFNSTVDLGTHNLTISNDEESKFLDIDYVAFESNIGQNDEALIVNTYQDNHPSFAYSPPSSWKIPDAVGMFSGGSGHATTDSSAIATFTFQGGAIALYGPVGPNQASKYSVQVDDGNKSFFNATKQFYRPQQILFYAGNLGQGTHSLHLQLVSTASDTTGELAIDYANVYTAPSLGGSFIAGASAALTLPSSAVTSAAPTLPTSAVPSPNHNYITERRLVAGLAATSSLALLMTVICIWLLWRQRYGPLRLSRRHVEPFLDDDHNIRQPNSLPSPWVTNSPASGPDSATAMPQASGRGLLFQLRSAASSKSRPPPAYTILDGPGRTQPAF</sequence>
<reference evidence="4" key="1">
    <citation type="journal article" date="2014" name="Proc. Natl. Acad. Sci. U.S.A.">
        <title>Extensive sampling of basidiomycete genomes demonstrates inadequacy of the white-rot/brown-rot paradigm for wood decay fungi.</title>
        <authorList>
            <person name="Riley R."/>
            <person name="Salamov A.A."/>
            <person name="Brown D.W."/>
            <person name="Nagy L.G."/>
            <person name="Floudas D."/>
            <person name="Held B.W."/>
            <person name="Levasseur A."/>
            <person name="Lombard V."/>
            <person name="Morin E."/>
            <person name="Otillar R."/>
            <person name="Lindquist E.A."/>
            <person name="Sun H."/>
            <person name="LaButti K.M."/>
            <person name="Schmutz J."/>
            <person name="Jabbour D."/>
            <person name="Luo H."/>
            <person name="Baker S.E."/>
            <person name="Pisabarro A.G."/>
            <person name="Walton J.D."/>
            <person name="Blanchette R.A."/>
            <person name="Henrissat B."/>
            <person name="Martin F."/>
            <person name="Cullen D."/>
            <person name="Hibbett D.S."/>
            <person name="Grigoriev I.V."/>
        </authorList>
    </citation>
    <scope>NUCLEOTIDE SEQUENCE [LARGE SCALE GENOMIC DNA]</scope>
    <source>
        <strain evidence="4">CBS 339.88</strain>
    </source>
</reference>
<keyword evidence="4" id="KW-1185">Reference proteome</keyword>
<name>A0A067SVQ8_GALM3</name>
<feature type="transmembrane region" description="Helical" evidence="2">
    <location>
        <begin position="315"/>
        <end position="338"/>
    </location>
</feature>
<dbReference type="AlphaFoldDB" id="A0A067SVQ8"/>
<keyword evidence="2" id="KW-0812">Transmembrane</keyword>
<dbReference type="Proteomes" id="UP000027222">
    <property type="component" value="Unassembled WGS sequence"/>
</dbReference>
<evidence type="ECO:0000256" key="2">
    <source>
        <dbReference type="SAM" id="Phobius"/>
    </source>
</evidence>
<protein>
    <recommendedName>
        <fullName evidence="5">Transmembrane protein</fullName>
    </recommendedName>
</protein>
<evidence type="ECO:0000256" key="1">
    <source>
        <dbReference type="SAM" id="MobiDB-lite"/>
    </source>
</evidence>
<keyword evidence="2" id="KW-0472">Membrane</keyword>
<feature type="region of interest" description="Disordered" evidence="1">
    <location>
        <begin position="357"/>
        <end position="426"/>
    </location>
</feature>
<evidence type="ECO:0008006" key="5">
    <source>
        <dbReference type="Google" id="ProtNLM"/>
    </source>
</evidence>
<evidence type="ECO:0000313" key="3">
    <source>
        <dbReference type="EMBL" id="KDR74995.1"/>
    </source>
</evidence>